<dbReference type="InterPro" id="IPR036291">
    <property type="entry name" value="NAD(P)-bd_dom_sf"/>
</dbReference>
<evidence type="ECO:0000256" key="2">
    <source>
        <dbReference type="ARBA" id="ARBA00022605"/>
    </source>
</evidence>
<evidence type="ECO:0000256" key="10">
    <source>
        <dbReference type="ARBA" id="ARBA00049080"/>
    </source>
</evidence>
<evidence type="ECO:0000256" key="4">
    <source>
        <dbReference type="ARBA" id="ARBA00022915"/>
    </source>
</evidence>
<dbReference type="AlphaFoldDB" id="A0A2S2DUS5"/>
<dbReference type="EC" id="1.17.1.8" evidence="9 12"/>
<dbReference type="KEGG" id="psez:HME7025_01263"/>
<evidence type="ECO:0000256" key="11">
    <source>
        <dbReference type="ARBA" id="ARBA00049396"/>
    </source>
</evidence>
<dbReference type="InterPro" id="IPR023940">
    <property type="entry name" value="DHDPR_bac"/>
</dbReference>
<keyword evidence="5 15" id="KW-0560">Oxidoreductase</keyword>
<dbReference type="OrthoDB" id="9790352at2"/>
<dbReference type="Gene3D" id="3.40.50.720">
    <property type="entry name" value="NAD(P)-binding Rossmann-like Domain"/>
    <property type="match status" value="1"/>
</dbReference>
<sequence length="239" mass="26529">MRIVLIGYGKMGKEIERIALSRGHQIVAKIDVDNPSDLLGLSKQDVDVAIEFSNPSSAYANILICLEKQIPVVCGTTGWLEKKSEVEALTKKYDSTFFYASNYSIGVNLFFALNKHLAKLMAPHAQYEIYTNEIHHTEKKDSPSGTAITIAEGIIEALPAKDSWVNNEIPQSNQVAIWSQRESTKPGTHTVKYISKVDQIEMTHEAFSREGFALGAVIAAEWVKDKKGVLGMDDMLKLD</sequence>
<evidence type="ECO:0000313" key="16">
    <source>
        <dbReference type="Proteomes" id="UP000245468"/>
    </source>
</evidence>
<feature type="domain" description="Dihydrodipicolinate reductase N-terminal" evidence="13">
    <location>
        <begin position="1"/>
        <end position="103"/>
    </location>
</feature>
<dbReference type="GO" id="GO:0005829">
    <property type="term" value="C:cytosol"/>
    <property type="evidence" value="ECO:0007669"/>
    <property type="project" value="TreeGrafter"/>
</dbReference>
<evidence type="ECO:0000256" key="3">
    <source>
        <dbReference type="ARBA" id="ARBA00022857"/>
    </source>
</evidence>
<keyword evidence="7" id="KW-0457">Lysine biosynthesis</keyword>
<reference evidence="16" key="1">
    <citation type="submission" date="2018-05" db="EMBL/GenBank/DDBJ databases">
        <title>Pseudarcicella sp. HME7025 Genome sequencing and assembly.</title>
        <authorList>
            <person name="Kim H."/>
            <person name="Kang H."/>
            <person name="Joh K."/>
        </authorList>
    </citation>
    <scope>NUCLEOTIDE SEQUENCE [LARGE SCALE GENOMIC DNA]</scope>
    <source>
        <strain evidence="16">HME7025</strain>
    </source>
</reference>
<comment type="similarity">
    <text evidence="1">Belongs to the DapB family.</text>
</comment>
<dbReference type="SUPFAM" id="SSF55347">
    <property type="entry name" value="Glyceraldehyde-3-phosphate dehydrogenase-like, C-terminal domain"/>
    <property type="match status" value="1"/>
</dbReference>
<protein>
    <recommendedName>
        <fullName evidence="9 12">4-hydroxy-tetrahydrodipicolinate reductase</fullName>
        <ecNumber evidence="9 12">1.17.1.8</ecNumber>
    </recommendedName>
</protein>
<keyword evidence="3" id="KW-0521">NADP</keyword>
<dbReference type="Proteomes" id="UP000245468">
    <property type="component" value="Chromosome"/>
</dbReference>
<keyword evidence="6" id="KW-0520">NAD</keyword>
<evidence type="ECO:0000256" key="8">
    <source>
        <dbReference type="ARBA" id="ARBA00037922"/>
    </source>
</evidence>
<dbReference type="Pfam" id="PF05173">
    <property type="entry name" value="DapB_C"/>
    <property type="match status" value="1"/>
</dbReference>
<evidence type="ECO:0000256" key="9">
    <source>
        <dbReference type="ARBA" id="ARBA00038983"/>
    </source>
</evidence>
<evidence type="ECO:0000256" key="7">
    <source>
        <dbReference type="ARBA" id="ARBA00023154"/>
    </source>
</evidence>
<evidence type="ECO:0000313" key="15">
    <source>
        <dbReference type="EMBL" id="AWL09125.1"/>
    </source>
</evidence>
<evidence type="ECO:0000256" key="6">
    <source>
        <dbReference type="ARBA" id="ARBA00023027"/>
    </source>
</evidence>
<evidence type="ECO:0000259" key="13">
    <source>
        <dbReference type="Pfam" id="PF01113"/>
    </source>
</evidence>
<keyword evidence="4" id="KW-0220">Diaminopimelate biosynthesis</keyword>
<dbReference type="PIRSF" id="PIRSF000161">
    <property type="entry name" value="DHPR"/>
    <property type="match status" value="1"/>
</dbReference>
<evidence type="ECO:0000256" key="1">
    <source>
        <dbReference type="ARBA" id="ARBA00006642"/>
    </source>
</evidence>
<keyword evidence="16" id="KW-1185">Reference proteome</keyword>
<feature type="domain" description="Dihydrodipicolinate reductase C-terminal" evidence="14">
    <location>
        <begin position="106"/>
        <end position="236"/>
    </location>
</feature>
<organism evidence="15 16">
    <name type="scientific">Aquirufa nivalisilvae</name>
    <dbReference type="NCBI Taxonomy" id="2516557"/>
    <lineage>
        <taxon>Bacteria</taxon>
        <taxon>Pseudomonadati</taxon>
        <taxon>Bacteroidota</taxon>
        <taxon>Cytophagia</taxon>
        <taxon>Cytophagales</taxon>
        <taxon>Flectobacillaceae</taxon>
        <taxon>Aquirufa</taxon>
    </lineage>
</organism>
<gene>
    <name evidence="15" type="primary">dapB</name>
    <name evidence="15" type="ORF">HME7025_01263</name>
</gene>
<dbReference type="NCBIfam" id="TIGR00036">
    <property type="entry name" value="dapB"/>
    <property type="match status" value="1"/>
</dbReference>
<dbReference type="PANTHER" id="PTHR20836">
    <property type="entry name" value="DIHYDRODIPICOLINATE REDUCTASE"/>
    <property type="match status" value="1"/>
</dbReference>
<accession>A0A2S2DUS5</accession>
<evidence type="ECO:0000256" key="5">
    <source>
        <dbReference type="ARBA" id="ARBA00023002"/>
    </source>
</evidence>
<dbReference type="EMBL" id="CP029346">
    <property type="protein sequence ID" value="AWL09125.1"/>
    <property type="molecule type" value="Genomic_DNA"/>
</dbReference>
<dbReference type="InterPro" id="IPR022663">
    <property type="entry name" value="DapB_C"/>
</dbReference>
<dbReference type="InterPro" id="IPR000846">
    <property type="entry name" value="DapB_N"/>
</dbReference>
<dbReference type="RefSeq" id="WP_109322827.1">
    <property type="nucleotide sequence ID" value="NZ_CP029346.1"/>
</dbReference>
<dbReference type="Gene3D" id="3.30.360.10">
    <property type="entry name" value="Dihydrodipicolinate Reductase, domain 2"/>
    <property type="match status" value="1"/>
</dbReference>
<dbReference type="PANTHER" id="PTHR20836:SF0">
    <property type="entry name" value="4-HYDROXY-TETRAHYDRODIPICOLINATE REDUCTASE 1, CHLOROPLASTIC-RELATED"/>
    <property type="match status" value="1"/>
</dbReference>
<dbReference type="GO" id="GO:0019877">
    <property type="term" value="P:diaminopimelate biosynthetic process"/>
    <property type="evidence" value="ECO:0007669"/>
    <property type="project" value="UniProtKB-KW"/>
</dbReference>
<proteinExistence type="inferred from homology"/>
<comment type="pathway">
    <text evidence="8">Amino-acid biosynthesis; L-lysine biosynthesis via DAP pathway; (S)-tetrahydrodipicolinate from L-aspartate: step 4/4.</text>
</comment>
<keyword evidence="2" id="KW-0028">Amino-acid biosynthesis</keyword>
<name>A0A2S2DUS5_9BACT</name>
<comment type="catalytic activity">
    <reaction evidence="11">
        <text>(S)-2,3,4,5-tetrahydrodipicolinate + NAD(+) + H2O = (2S,4S)-4-hydroxy-2,3,4,5-tetrahydrodipicolinate + NADH + H(+)</text>
        <dbReference type="Rhea" id="RHEA:35323"/>
        <dbReference type="ChEBI" id="CHEBI:15377"/>
        <dbReference type="ChEBI" id="CHEBI:15378"/>
        <dbReference type="ChEBI" id="CHEBI:16845"/>
        <dbReference type="ChEBI" id="CHEBI:57540"/>
        <dbReference type="ChEBI" id="CHEBI:57945"/>
        <dbReference type="ChEBI" id="CHEBI:67139"/>
        <dbReference type="EC" id="1.17.1.8"/>
    </reaction>
</comment>
<evidence type="ECO:0000256" key="12">
    <source>
        <dbReference type="NCBIfam" id="TIGR00036"/>
    </source>
</evidence>
<evidence type="ECO:0000259" key="14">
    <source>
        <dbReference type="Pfam" id="PF05173"/>
    </source>
</evidence>
<comment type="catalytic activity">
    <reaction evidence="10">
        <text>(S)-2,3,4,5-tetrahydrodipicolinate + NADP(+) + H2O = (2S,4S)-4-hydroxy-2,3,4,5-tetrahydrodipicolinate + NADPH + H(+)</text>
        <dbReference type="Rhea" id="RHEA:35331"/>
        <dbReference type="ChEBI" id="CHEBI:15377"/>
        <dbReference type="ChEBI" id="CHEBI:15378"/>
        <dbReference type="ChEBI" id="CHEBI:16845"/>
        <dbReference type="ChEBI" id="CHEBI:57783"/>
        <dbReference type="ChEBI" id="CHEBI:58349"/>
        <dbReference type="ChEBI" id="CHEBI:67139"/>
        <dbReference type="EC" id="1.17.1.8"/>
    </reaction>
</comment>
<dbReference type="Pfam" id="PF01113">
    <property type="entry name" value="DapB_N"/>
    <property type="match status" value="1"/>
</dbReference>
<dbReference type="CDD" id="cd02274">
    <property type="entry name" value="DHDPR_N"/>
    <property type="match status" value="1"/>
</dbReference>
<dbReference type="GO" id="GO:0008839">
    <property type="term" value="F:4-hydroxy-tetrahydrodipicolinate reductase"/>
    <property type="evidence" value="ECO:0007669"/>
    <property type="project" value="UniProtKB-UniRule"/>
</dbReference>
<dbReference type="GO" id="GO:0009089">
    <property type="term" value="P:lysine biosynthetic process via diaminopimelate"/>
    <property type="evidence" value="ECO:0007669"/>
    <property type="project" value="UniProtKB-UniRule"/>
</dbReference>
<dbReference type="SUPFAM" id="SSF51735">
    <property type="entry name" value="NAD(P)-binding Rossmann-fold domains"/>
    <property type="match status" value="1"/>
</dbReference>